<protein>
    <recommendedName>
        <fullName evidence="3">Glycine zipper domain-containing protein</fullName>
    </recommendedName>
</protein>
<reference evidence="1" key="1">
    <citation type="submission" date="2023-06" db="EMBL/GenBank/DDBJ databases">
        <title>Genome sequence of Methancorpusculaceae sp. Ag1.</title>
        <authorList>
            <person name="Protasov E."/>
            <person name="Platt K."/>
            <person name="Poehlein A."/>
            <person name="Daniel R."/>
            <person name="Brune A."/>
        </authorList>
    </citation>
    <scope>NUCLEOTIDE SEQUENCE</scope>
    <source>
        <strain evidence="1">Ag1</strain>
    </source>
</reference>
<comment type="caution">
    <text evidence="1">The sequence shown here is derived from an EMBL/GenBank/DDBJ whole genome shotgun (WGS) entry which is preliminary data.</text>
</comment>
<dbReference type="RefSeq" id="WP_338093685.1">
    <property type="nucleotide sequence ID" value="NZ_JAWDKA010000002.1"/>
</dbReference>
<organism evidence="1 2">
    <name type="scientific">Methanorbis furvi</name>
    <dbReference type="NCBI Taxonomy" id="3028299"/>
    <lineage>
        <taxon>Archaea</taxon>
        <taxon>Methanobacteriati</taxon>
        <taxon>Methanobacteriota</taxon>
        <taxon>Stenosarchaea group</taxon>
        <taxon>Methanomicrobia</taxon>
        <taxon>Methanomicrobiales</taxon>
        <taxon>Methanocorpusculaceae</taxon>
        <taxon>Methanorbis</taxon>
    </lineage>
</organism>
<accession>A0AAE4MA19</accession>
<name>A0AAE4MA19_9EURY</name>
<dbReference type="AlphaFoldDB" id="A0AAE4MA19"/>
<sequence length="107" mass="10725">MKKLSADLAVPIKIASVAAGSAIGGFAGKHIGGVAGSVIPIVGGAVGKTTGRYIGATLGGFAGEIAGDKLAEVIVPAVLDAANPGYIRVDVKEGHHTPKFFDRLMDK</sequence>
<dbReference type="Proteomes" id="UP001273136">
    <property type="component" value="Unassembled WGS sequence"/>
</dbReference>
<evidence type="ECO:0000313" key="1">
    <source>
        <dbReference type="EMBL" id="MDV0441292.1"/>
    </source>
</evidence>
<keyword evidence="2" id="KW-1185">Reference proteome</keyword>
<evidence type="ECO:0008006" key="3">
    <source>
        <dbReference type="Google" id="ProtNLM"/>
    </source>
</evidence>
<proteinExistence type="predicted"/>
<evidence type="ECO:0000313" key="2">
    <source>
        <dbReference type="Proteomes" id="UP001273136"/>
    </source>
</evidence>
<dbReference type="EMBL" id="JAWDKA010000002">
    <property type="protein sequence ID" value="MDV0441292.1"/>
    <property type="molecule type" value="Genomic_DNA"/>
</dbReference>
<gene>
    <name evidence="1" type="ORF">McpAg1_04760</name>
</gene>